<dbReference type="PATRIC" id="fig|742733.3.peg.908"/>
<protein>
    <submittedName>
        <fullName evidence="1">Uncharacterized protein</fullName>
    </submittedName>
</protein>
<dbReference type="AlphaFoldDB" id="G5HE63"/>
<reference evidence="1 2" key="1">
    <citation type="submission" date="2011-08" db="EMBL/GenBank/DDBJ databases">
        <title>The Genome Sequence of Clostridium citroniae WAL-17108.</title>
        <authorList>
            <consortium name="The Broad Institute Genome Sequencing Platform"/>
            <person name="Earl A."/>
            <person name="Ward D."/>
            <person name="Feldgarden M."/>
            <person name="Gevers D."/>
            <person name="Finegold S.M."/>
            <person name="Summanen P.H."/>
            <person name="Molitoris D.R."/>
            <person name="Vaisanen M.L."/>
            <person name="Daigneault M."/>
            <person name="Allen-Vercoe E."/>
            <person name="Young S.K."/>
            <person name="Zeng Q."/>
            <person name="Gargeya S."/>
            <person name="Fitzgerald M."/>
            <person name="Haas B."/>
            <person name="Abouelleil A."/>
            <person name="Alvarado L."/>
            <person name="Arachchi H.M."/>
            <person name="Berlin A."/>
            <person name="Brown A."/>
            <person name="Chapman S.B."/>
            <person name="Chen Z."/>
            <person name="Dunbar C."/>
            <person name="Freedman E."/>
            <person name="Gearin G."/>
            <person name="Gellesch M."/>
            <person name="Goldberg J."/>
            <person name="Griggs A."/>
            <person name="Gujja S."/>
            <person name="Heiman D."/>
            <person name="Howarth C."/>
            <person name="Larson L."/>
            <person name="Lui A."/>
            <person name="MacDonald P.J.P."/>
            <person name="Montmayeur A."/>
            <person name="Murphy C."/>
            <person name="Neiman D."/>
            <person name="Pearson M."/>
            <person name="Priest M."/>
            <person name="Roberts A."/>
            <person name="Saif S."/>
            <person name="Shea T."/>
            <person name="Shenoy N."/>
            <person name="Sisk P."/>
            <person name="Stolte C."/>
            <person name="Sykes S."/>
            <person name="Wortman J."/>
            <person name="Nusbaum C."/>
            <person name="Birren B."/>
        </authorList>
    </citation>
    <scope>NUCLEOTIDE SEQUENCE [LARGE SCALE GENOMIC DNA]</scope>
    <source>
        <strain evidence="1 2">WAL-17108</strain>
    </source>
</reference>
<dbReference type="Proteomes" id="UP000003763">
    <property type="component" value="Unassembled WGS sequence"/>
</dbReference>
<organism evidence="1 2">
    <name type="scientific">[Clostridium] citroniae WAL-17108</name>
    <dbReference type="NCBI Taxonomy" id="742733"/>
    <lineage>
        <taxon>Bacteria</taxon>
        <taxon>Bacillati</taxon>
        <taxon>Bacillota</taxon>
        <taxon>Clostridia</taxon>
        <taxon>Lachnospirales</taxon>
        <taxon>Lachnospiraceae</taxon>
        <taxon>Enterocloster</taxon>
    </lineage>
</organism>
<gene>
    <name evidence="1" type="ORF">HMPREF9469_00875</name>
</gene>
<sequence>MSFENKFTKSQRVFGDTKIRRTPEQIVADRKRQSKHDHIAFIMDRNLKYKAADIKNRLADEKKLDKGKTEKISQKLLMLEDMIPQYSLHKTTV</sequence>
<accession>G5HE63</accession>
<dbReference type="EMBL" id="ADLJ01000006">
    <property type="protein sequence ID" value="EHF00290.1"/>
    <property type="molecule type" value="Genomic_DNA"/>
</dbReference>
<evidence type="ECO:0000313" key="1">
    <source>
        <dbReference type="EMBL" id="EHF00290.1"/>
    </source>
</evidence>
<name>G5HE63_9FIRM</name>
<comment type="caution">
    <text evidence="1">The sequence shown here is derived from an EMBL/GenBank/DDBJ whole genome shotgun (WGS) entry which is preliminary data.</text>
</comment>
<dbReference type="RefSeq" id="WP_007859531.1">
    <property type="nucleotide sequence ID" value="NZ_JH376420.1"/>
</dbReference>
<evidence type="ECO:0000313" key="2">
    <source>
        <dbReference type="Proteomes" id="UP000003763"/>
    </source>
</evidence>
<proteinExistence type="predicted"/>
<dbReference type="HOGENOM" id="CLU_2394540_0_0_9"/>